<evidence type="ECO:0000313" key="26">
    <source>
        <dbReference type="RefSeq" id="XP_007530239.1"/>
    </source>
</evidence>
<evidence type="ECO:0000256" key="11">
    <source>
        <dbReference type="ARBA" id="ARBA00023027"/>
    </source>
</evidence>
<comment type="function">
    <text evidence="17">Pattern recognition receptor (PRR) located on the cell surface that participates in the activation of innate immunity and inflammatory response. Recognizes small molecular motifs named pathogen-associated molecular pattern (PAMPs) expressed by pathogens and microbe-associated molecular patterns (MAMPs) usually expressed by resident microbiota. Upon ligand binding such as bacterial flagellins, recruits intracellular adapter proteins MYD88 and TRIF leading to NF-kappa-B activation, cytokine secretion and induction of the inflammatory response. Plays thereby an important role in the relationship between the intestinal epithelium and enteric microbes and contributes to the gut microbiota composition throughout life.</text>
</comment>
<evidence type="ECO:0000256" key="4">
    <source>
        <dbReference type="ARBA" id="ARBA00022588"/>
    </source>
</evidence>
<evidence type="ECO:0000256" key="22">
    <source>
        <dbReference type="SAM" id="Phobius"/>
    </source>
</evidence>
<keyword evidence="16 20" id="KW-0395">Inflammatory response</keyword>
<evidence type="ECO:0000256" key="18">
    <source>
        <dbReference type="ARBA" id="ARBA00062299"/>
    </source>
</evidence>
<dbReference type="eggNOG" id="KOG4641">
    <property type="taxonomic scope" value="Eukaryota"/>
</dbReference>
<dbReference type="RefSeq" id="XP_060048431.1">
    <property type="nucleotide sequence ID" value="XM_060192448.1"/>
</dbReference>
<evidence type="ECO:0000256" key="15">
    <source>
        <dbReference type="ARBA" id="ARBA00023180"/>
    </source>
</evidence>
<dbReference type="GO" id="GO:0004888">
    <property type="term" value="F:transmembrane signaling receptor activity"/>
    <property type="evidence" value="ECO:0007669"/>
    <property type="project" value="InterPro"/>
</dbReference>
<evidence type="ECO:0000256" key="19">
    <source>
        <dbReference type="ARBA" id="ARBA00072833"/>
    </source>
</evidence>
<dbReference type="OrthoDB" id="6160824at2759"/>
<dbReference type="GeneID" id="103119850"/>
<dbReference type="Pfam" id="PF13855">
    <property type="entry name" value="LRR_8"/>
    <property type="match status" value="4"/>
</dbReference>
<comment type="subcellular location">
    <subcellularLocation>
        <location evidence="1">Membrane</location>
        <topology evidence="1">Single-pass type I membrane protein</topology>
    </subcellularLocation>
</comment>
<dbReference type="FunFam" id="3.40.50.10140:FF:000001">
    <property type="entry name" value="Toll-like receptor 2"/>
    <property type="match status" value="1"/>
</dbReference>
<evidence type="ECO:0000256" key="8">
    <source>
        <dbReference type="ARBA" id="ARBA00022737"/>
    </source>
</evidence>
<dbReference type="GO" id="GO:0006954">
    <property type="term" value="P:inflammatory response"/>
    <property type="evidence" value="ECO:0007669"/>
    <property type="project" value="UniProtKB-UniRule"/>
</dbReference>
<dbReference type="SMART" id="SM00255">
    <property type="entry name" value="TIR"/>
    <property type="match status" value="1"/>
</dbReference>
<keyword evidence="13" id="KW-1015">Disulfide bond</keyword>
<evidence type="ECO:0000313" key="27">
    <source>
        <dbReference type="RefSeq" id="XP_060048431.1"/>
    </source>
</evidence>
<feature type="transmembrane region" description="Helical" evidence="22">
    <location>
        <begin position="640"/>
        <end position="663"/>
    </location>
</feature>
<feature type="domain" description="TIR" evidence="24">
    <location>
        <begin position="691"/>
        <end position="836"/>
    </location>
</feature>
<evidence type="ECO:0000256" key="5">
    <source>
        <dbReference type="ARBA" id="ARBA00022614"/>
    </source>
</evidence>
<dbReference type="GO" id="GO:0002224">
    <property type="term" value="P:toll-like receptor signaling pathway"/>
    <property type="evidence" value="ECO:0007669"/>
    <property type="project" value="InterPro"/>
</dbReference>
<keyword evidence="4 20" id="KW-0399">Innate immunity</keyword>
<keyword evidence="3" id="KW-0597">Phosphoprotein</keyword>
<dbReference type="Gene3D" id="3.80.10.10">
    <property type="entry name" value="Ribonuclease Inhibitor"/>
    <property type="match status" value="3"/>
</dbReference>
<dbReference type="Pfam" id="PF00560">
    <property type="entry name" value="LRR_1"/>
    <property type="match status" value="1"/>
</dbReference>
<evidence type="ECO:0000256" key="16">
    <source>
        <dbReference type="ARBA" id="ARBA00023198"/>
    </source>
</evidence>
<comment type="subunit">
    <text evidence="18">Homodimer. Interacts with MYD88 (via TIR domain). Interacts with TICAM1 (via TIR domain). Interacts with UNC93B1; this interaction is essential for proper TLR5 localization to the plasma membrane.</text>
</comment>
<dbReference type="InterPro" id="IPR032675">
    <property type="entry name" value="LRR_dom_sf"/>
</dbReference>
<feature type="chain" id="PRO_5010359897" description="Toll-like receptor 5" evidence="23">
    <location>
        <begin position="21"/>
        <end position="865"/>
    </location>
</feature>
<dbReference type="STRING" id="9365.ENSEEUP00000002873"/>
<evidence type="ECO:0000256" key="23">
    <source>
        <dbReference type="SAM" id="SignalP"/>
    </source>
</evidence>
<keyword evidence="9 20" id="KW-0391">Immunity</keyword>
<reference evidence="26" key="1">
    <citation type="submission" date="2025-04" db="UniProtKB">
        <authorList>
            <consortium name="RefSeq"/>
        </authorList>
    </citation>
    <scope>IDENTIFICATION</scope>
</reference>
<dbReference type="GO" id="GO:0005886">
    <property type="term" value="C:plasma membrane"/>
    <property type="evidence" value="ECO:0007669"/>
    <property type="project" value="TreeGrafter"/>
</dbReference>
<keyword evidence="11" id="KW-0520">NAD</keyword>
<dbReference type="InterPro" id="IPR000483">
    <property type="entry name" value="Cys-rich_flank_reg_C"/>
</dbReference>
<evidence type="ECO:0000256" key="12">
    <source>
        <dbReference type="ARBA" id="ARBA00023136"/>
    </source>
</evidence>
<evidence type="ECO:0000256" key="2">
    <source>
        <dbReference type="ARBA" id="ARBA00009634"/>
    </source>
</evidence>
<feature type="compositionally biased region" description="Basic and acidic residues" evidence="21">
    <location>
        <begin position="843"/>
        <end position="856"/>
    </location>
</feature>
<evidence type="ECO:0000256" key="7">
    <source>
        <dbReference type="ARBA" id="ARBA00022729"/>
    </source>
</evidence>
<dbReference type="PIRSF" id="PIRSF037595">
    <property type="entry name" value="Toll-like_receptor"/>
    <property type="match status" value="1"/>
</dbReference>
<evidence type="ECO:0000256" key="1">
    <source>
        <dbReference type="ARBA" id="ARBA00004479"/>
    </source>
</evidence>
<dbReference type="SUPFAM" id="SSF52058">
    <property type="entry name" value="L domain-like"/>
    <property type="match status" value="2"/>
</dbReference>
<dbReference type="InterPro" id="IPR017241">
    <property type="entry name" value="Toll-like_receptor"/>
</dbReference>
<gene>
    <name evidence="26 27" type="primary">TLR5</name>
</gene>
<keyword evidence="10 22" id="KW-1133">Transmembrane helix</keyword>
<dbReference type="InParanoid" id="A0A1S3A6T1"/>
<dbReference type="Proteomes" id="UP001652624">
    <property type="component" value="Chromosome 6"/>
</dbReference>
<dbReference type="PANTHER" id="PTHR24365:SF525">
    <property type="entry name" value="TOLL-LIKE RECEPTOR 5"/>
    <property type="match status" value="1"/>
</dbReference>
<dbReference type="PANTHER" id="PTHR24365">
    <property type="entry name" value="TOLL-LIKE RECEPTOR"/>
    <property type="match status" value="1"/>
</dbReference>
<keyword evidence="5" id="KW-0433">Leucine-rich repeat</keyword>
<evidence type="ECO:0000256" key="17">
    <source>
        <dbReference type="ARBA" id="ARBA00057507"/>
    </source>
</evidence>
<dbReference type="Pfam" id="PF01582">
    <property type="entry name" value="TIR"/>
    <property type="match status" value="1"/>
</dbReference>
<dbReference type="FunFam" id="3.80.10.10:FF:000365">
    <property type="entry name" value="Toll-like receptor 5"/>
    <property type="match status" value="1"/>
</dbReference>
<keyword evidence="14 20" id="KW-0675">Receptor</keyword>
<comment type="similarity">
    <text evidence="2 20">Belongs to the Toll-like receptor family.</text>
</comment>
<evidence type="ECO:0000256" key="6">
    <source>
        <dbReference type="ARBA" id="ARBA00022692"/>
    </source>
</evidence>
<keyword evidence="7 23" id="KW-0732">Signal</keyword>
<dbReference type="FunCoup" id="A0A1S3A6T1">
    <property type="interactions" value="21"/>
</dbReference>
<dbReference type="CTD" id="7100"/>
<dbReference type="GO" id="GO:0045087">
    <property type="term" value="P:innate immune response"/>
    <property type="evidence" value="ECO:0007669"/>
    <property type="project" value="UniProtKB-UniRule"/>
</dbReference>
<name>A0A1S3A6T1_ERIEU</name>
<proteinExistence type="inferred from homology"/>
<dbReference type="PROSITE" id="PS50104">
    <property type="entry name" value="TIR"/>
    <property type="match status" value="1"/>
</dbReference>
<keyword evidence="25" id="KW-1185">Reference proteome</keyword>
<dbReference type="InterPro" id="IPR035897">
    <property type="entry name" value="Toll_tir_struct_dom_sf"/>
</dbReference>
<evidence type="ECO:0000256" key="10">
    <source>
        <dbReference type="ARBA" id="ARBA00022989"/>
    </source>
</evidence>
<evidence type="ECO:0000256" key="9">
    <source>
        <dbReference type="ARBA" id="ARBA00022859"/>
    </source>
</evidence>
<feature type="signal peptide" evidence="23">
    <location>
        <begin position="1"/>
        <end position="20"/>
    </location>
</feature>
<dbReference type="InterPro" id="IPR003591">
    <property type="entry name" value="Leu-rich_rpt_typical-subtyp"/>
</dbReference>
<accession>A0A1S3A6T1</accession>
<dbReference type="FunFam" id="3.80.10.10:FF:000592">
    <property type="entry name" value="Toll-like receptor 5"/>
    <property type="match status" value="1"/>
</dbReference>
<evidence type="ECO:0000256" key="13">
    <source>
        <dbReference type="ARBA" id="ARBA00023157"/>
    </source>
</evidence>
<dbReference type="AlphaFoldDB" id="A0A1S3A6T1"/>
<dbReference type="SMART" id="SM00082">
    <property type="entry name" value="LRRCT"/>
    <property type="match status" value="1"/>
</dbReference>
<dbReference type="SUPFAM" id="SSF52200">
    <property type="entry name" value="Toll/Interleukin receptor TIR domain"/>
    <property type="match status" value="1"/>
</dbReference>
<protein>
    <recommendedName>
        <fullName evidence="19">Toll-like receptor 5</fullName>
    </recommendedName>
</protein>
<keyword evidence="12 22" id="KW-0472">Membrane</keyword>
<dbReference type="SMART" id="SM00365">
    <property type="entry name" value="LRR_SD22"/>
    <property type="match status" value="5"/>
</dbReference>
<dbReference type="Pfam" id="PF13516">
    <property type="entry name" value="LRR_6"/>
    <property type="match status" value="1"/>
</dbReference>
<dbReference type="PROSITE" id="PS51450">
    <property type="entry name" value="LRR"/>
    <property type="match status" value="2"/>
</dbReference>
<evidence type="ECO:0000256" key="3">
    <source>
        <dbReference type="ARBA" id="ARBA00022553"/>
    </source>
</evidence>
<keyword evidence="8" id="KW-0677">Repeat</keyword>
<feature type="region of interest" description="Disordered" evidence="21">
    <location>
        <begin position="843"/>
        <end position="865"/>
    </location>
</feature>
<evidence type="ECO:0000256" key="21">
    <source>
        <dbReference type="SAM" id="MobiDB-lite"/>
    </source>
</evidence>
<evidence type="ECO:0000256" key="20">
    <source>
        <dbReference type="PIRNR" id="PIRNR037595"/>
    </source>
</evidence>
<keyword evidence="15" id="KW-0325">Glycoprotein</keyword>
<dbReference type="InterPro" id="IPR000157">
    <property type="entry name" value="TIR_dom"/>
</dbReference>
<evidence type="ECO:0000259" key="24">
    <source>
        <dbReference type="PROSITE" id="PS50104"/>
    </source>
</evidence>
<dbReference type="FunFam" id="3.80.10.10:FF:000306">
    <property type="entry name" value="Toll-like receptor 5"/>
    <property type="match status" value="1"/>
</dbReference>
<dbReference type="RefSeq" id="XP_007530239.1">
    <property type="nucleotide sequence ID" value="XM_007530177.2"/>
</dbReference>
<dbReference type="Gene3D" id="3.40.50.10140">
    <property type="entry name" value="Toll/interleukin-1 receptor homology (TIR) domain"/>
    <property type="match status" value="1"/>
</dbReference>
<keyword evidence="6 22" id="KW-0812">Transmembrane</keyword>
<evidence type="ECO:0000313" key="25">
    <source>
        <dbReference type="Proteomes" id="UP001652624"/>
    </source>
</evidence>
<dbReference type="SMART" id="SM00369">
    <property type="entry name" value="LRR_TYP"/>
    <property type="match status" value="11"/>
</dbReference>
<organism evidence="25 26">
    <name type="scientific">Erinaceus europaeus</name>
    <name type="common">Western European hedgehog</name>
    <dbReference type="NCBI Taxonomy" id="9365"/>
    <lineage>
        <taxon>Eukaryota</taxon>
        <taxon>Metazoa</taxon>
        <taxon>Chordata</taxon>
        <taxon>Craniata</taxon>
        <taxon>Vertebrata</taxon>
        <taxon>Euteleostomi</taxon>
        <taxon>Mammalia</taxon>
        <taxon>Eutheria</taxon>
        <taxon>Laurasiatheria</taxon>
        <taxon>Eulipotyphla</taxon>
        <taxon>Erinaceidae</taxon>
        <taxon>Erinaceinae</taxon>
        <taxon>Erinaceus</taxon>
    </lineage>
</organism>
<sequence length="865" mass="96994">MTNHLDLLLGVVLVASPLLGLPPCSSDGQIALYHACNLTRIPQVPSSTERLLLSFNAIGMVTSDSFPFLGRLWLLEIGAQETPLSVDKDAFRNLPNLKVLDLGKTPLGFLHPDAFQGLPRLSELRLFGCGLSSAVLTGGHFRHLESLARLDLSSNEIQNLSLHPSFRGLDALTSLDFSHNQIEVVCEPELRPLQGKALSFLSLASNPLYIRVSVDWGACGNPLRNMTLETLDLSHNSWSVARVRNFSQAIRGSLVSSLLLSQHIMGPGFGFQNLQEPDQTTFAGLAGSSVKLLDLSGGYIFSLNPRLFEALWELKVLNLAHNKINKIADGTFQGLQNLQLLNMSYNLLGELYNSDFSGLSRVAYIDLQNNHIGIVQHQTFSLLKHLQTLDLQNNALKTISFLPSIDMVLLGGNKLTALPSNVQLTANFLQLSENKLEHLADLYFLLQIPRLQVLIVNQNRLSFCDPELSPSKNPSLEKLFLSENMLQLAWESQACWDMFRGLPGLQLLFLNNNYLSFLPPQVFSHLTALRVLSLHANRLTALSPGDLPASLEVLDVSRNQLLTPDPAVFSSLRFLDVTHNKFICECELGAFVTWLNCTNVTLLGPPQDRYCVYPHWLEGVPLADLSVDCDDEEVLRALRFVLFSFLTVSLTLFLGTTLIVARFRGHCFVCYQKAQGLLFRDAGRAAEASGYRYDAYLCFSARDFEWVQSALLRHLDAQYSPRNRLRLCFEERDFVPGENHLANIQDAVWCSRKTVCVVSRHFLRDGWCLEAFSYAQSKCVSDLSSALVVLVVGSLSQYQLMKHQALREFVRKRQYLRWPEDLQDVSWFLSKLSQHILKREKSRRTGEAQRREDSGVELHAVATPS</sequence>
<evidence type="ECO:0000256" key="14">
    <source>
        <dbReference type="ARBA" id="ARBA00023170"/>
    </source>
</evidence>
<dbReference type="InterPro" id="IPR001611">
    <property type="entry name" value="Leu-rich_rpt"/>
</dbReference>